<dbReference type="AlphaFoldDB" id="A0AAW2FR98"/>
<keyword evidence="1" id="KW-1133">Transmembrane helix</keyword>
<keyword evidence="1" id="KW-0812">Transmembrane</keyword>
<keyword evidence="3" id="KW-1185">Reference proteome</keyword>
<evidence type="ECO:0000256" key="1">
    <source>
        <dbReference type="SAM" id="Phobius"/>
    </source>
</evidence>
<evidence type="ECO:0000313" key="2">
    <source>
        <dbReference type="EMBL" id="KAL0116415.1"/>
    </source>
</evidence>
<accession>A0AAW2FR98</accession>
<comment type="caution">
    <text evidence="2">The sequence shown here is derived from an EMBL/GenBank/DDBJ whole genome shotgun (WGS) entry which is preliminary data.</text>
</comment>
<organism evidence="2 3">
    <name type="scientific">Cardiocondyla obscurior</name>
    <dbReference type="NCBI Taxonomy" id="286306"/>
    <lineage>
        <taxon>Eukaryota</taxon>
        <taxon>Metazoa</taxon>
        <taxon>Ecdysozoa</taxon>
        <taxon>Arthropoda</taxon>
        <taxon>Hexapoda</taxon>
        <taxon>Insecta</taxon>
        <taxon>Pterygota</taxon>
        <taxon>Neoptera</taxon>
        <taxon>Endopterygota</taxon>
        <taxon>Hymenoptera</taxon>
        <taxon>Apocrita</taxon>
        <taxon>Aculeata</taxon>
        <taxon>Formicoidea</taxon>
        <taxon>Formicidae</taxon>
        <taxon>Myrmicinae</taxon>
        <taxon>Cardiocondyla</taxon>
    </lineage>
</organism>
<proteinExistence type="predicted"/>
<protein>
    <submittedName>
        <fullName evidence="2">Uncharacterized protein</fullName>
    </submittedName>
</protein>
<name>A0AAW2FR98_9HYME</name>
<keyword evidence="1" id="KW-0472">Membrane</keyword>
<reference evidence="2 3" key="1">
    <citation type="submission" date="2023-03" db="EMBL/GenBank/DDBJ databases">
        <title>High recombination rates correlate with genetic variation in Cardiocondyla obscurior ants.</title>
        <authorList>
            <person name="Errbii M."/>
        </authorList>
    </citation>
    <scope>NUCLEOTIDE SEQUENCE [LARGE SCALE GENOMIC DNA]</scope>
    <source>
        <strain evidence="2">Alpha-2009</strain>
        <tissue evidence="2">Whole body</tissue>
    </source>
</reference>
<gene>
    <name evidence="2" type="ORF">PUN28_009802</name>
</gene>
<dbReference type="EMBL" id="JADYXP020000009">
    <property type="protein sequence ID" value="KAL0116415.1"/>
    <property type="molecule type" value="Genomic_DNA"/>
</dbReference>
<feature type="transmembrane region" description="Helical" evidence="1">
    <location>
        <begin position="6"/>
        <end position="26"/>
    </location>
</feature>
<sequence length="104" mass="11684">MDSQEIIGLIVCTTCTSIFITIQIYAEGFHLVRVTGEILNSTLMNNPDIDWVPEKWEESVNSILDNAYTYGQSAISDAVRFILLSGIWVIEYALDTGFTMKLCI</sequence>
<evidence type="ECO:0000313" key="3">
    <source>
        <dbReference type="Proteomes" id="UP001430953"/>
    </source>
</evidence>
<dbReference type="Proteomes" id="UP001430953">
    <property type="component" value="Unassembled WGS sequence"/>
</dbReference>